<accession>A0AA42J2K8</accession>
<dbReference type="RefSeq" id="WP_271013322.1">
    <property type="nucleotide sequence ID" value="NZ_JAQIFT010000063.1"/>
</dbReference>
<dbReference type="Proteomes" id="UP001169242">
    <property type="component" value="Unassembled WGS sequence"/>
</dbReference>
<evidence type="ECO:0000313" key="3">
    <source>
        <dbReference type="Proteomes" id="UP001169242"/>
    </source>
</evidence>
<dbReference type="AlphaFoldDB" id="A0AA42J2K8"/>
<keyword evidence="1" id="KW-1133">Transmembrane helix</keyword>
<feature type="transmembrane region" description="Helical" evidence="1">
    <location>
        <begin position="50"/>
        <end position="69"/>
    </location>
</feature>
<evidence type="ECO:0000313" key="2">
    <source>
        <dbReference type="EMBL" id="MDA3733505.1"/>
    </source>
</evidence>
<sequence>MKKLLSYGDAFIKQSNWKDLALIKFCLCAIGILWGLALPKKARKPAAMSAMFVFIATYIPLMLKFFSIVKQEQLDNQSTSDVIENI</sequence>
<organism evidence="2 3">
    <name type="scientific">Holtiella tumoricola</name>
    <dbReference type="NCBI Taxonomy" id="3018743"/>
    <lineage>
        <taxon>Bacteria</taxon>
        <taxon>Bacillati</taxon>
        <taxon>Bacillota</taxon>
        <taxon>Clostridia</taxon>
        <taxon>Lachnospirales</taxon>
        <taxon>Cellulosilyticaceae</taxon>
        <taxon>Holtiella</taxon>
    </lineage>
</organism>
<dbReference type="EMBL" id="JAQIFT010000063">
    <property type="protein sequence ID" value="MDA3733505.1"/>
    <property type="molecule type" value="Genomic_DNA"/>
</dbReference>
<keyword evidence="1" id="KW-0812">Transmembrane</keyword>
<keyword evidence="1" id="KW-0472">Membrane</keyword>
<evidence type="ECO:0000256" key="1">
    <source>
        <dbReference type="SAM" id="Phobius"/>
    </source>
</evidence>
<protein>
    <recommendedName>
        <fullName evidence="4">Permease of phosphate ABC transporter</fullName>
    </recommendedName>
</protein>
<evidence type="ECO:0008006" key="4">
    <source>
        <dbReference type="Google" id="ProtNLM"/>
    </source>
</evidence>
<comment type="caution">
    <text evidence="2">The sequence shown here is derived from an EMBL/GenBank/DDBJ whole genome shotgun (WGS) entry which is preliminary data.</text>
</comment>
<gene>
    <name evidence="2" type="ORF">PBV87_18655</name>
</gene>
<reference evidence="2" key="1">
    <citation type="journal article" date="2023" name="Int. J. Syst. Evol. Microbiol.">
        <title>&lt;i&gt;Holtiella tumoricola&lt;/i&gt; gen. nov. sp. nov., isolated from a human clinical sample.</title>
        <authorList>
            <person name="Allen-Vercoe E."/>
            <person name="Daigneault M.C."/>
            <person name="Vancuren S.J."/>
            <person name="Cochrane K."/>
            <person name="O'Neal L.L."/>
            <person name="Sankaranarayanan K."/>
            <person name="Lawson P.A."/>
        </authorList>
    </citation>
    <scope>NUCLEOTIDE SEQUENCE</scope>
    <source>
        <strain evidence="2">CC70A</strain>
    </source>
</reference>
<proteinExistence type="predicted"/>
<keyword evidence="3" id="KW-1185">Reference proteome</keyword>
<feature type="transmembrane region" description="Helical" evidence="1">
    <location>
        <begin position="20"/>
        <end position="38"/>
    </location>
</feature>
<name>A0AA42J2K8_9FIRM</name>